<name>A0A9X1A9V3_9HYPH</name>
<organism evidence="2 3">
    <name type="scientific">Aminobacter anthyllidis</name>
    <dbReference type="NCBI Taxonomy" id="1035067"/>
    <lineage>
        <taxon>Bacteria</taxon>
        <taxon>Pseudomonadati</taxon>
        <taxon>Pseudomonadota</taxon>
        <taxon>Alphaproteobacteria</taxon>
        <taxon>Hyphomicrobiales</taxon>
        <taxon>Phyllobacteriaceae</taxon>
        <taxon>Aminobacter</taxon>
    </lineage>
</organism>
<dbReference type="RefSeq" id="WP_214388479.1">
    <property type="nucleotide sequence ID" value="NZ_JAFLWW010000003.1"/>
</dbReference>
<dbReference type="Proteomes" id="UP001138921">
    <property type="component" value="Unassembled WGS sequence"/>
</dbReference>
<reference evidence="2" key="1">
    <citation type="journal article" date="2021" name="Microorganisms">
        <title>Phylogenomic Reconstruction and Metabolic Potential of the Genus Aminobacter.</title>
        <authorList>
            <person name="Artuso I."/>
            <person name="Turrini P."/>
            <person name="Pirolo M."/>
            <person name="Lugli G.A."/>
            <person name="Ventura M."/>
            <person name="Visca P."/>
        </authorList>
    </citation>
    <scope>NUCLEOTIDE SEQUENCE</scope>
    <source>
        <strain evidence="2">LMG 26462</strain>
    </source>
</reference>
<dbReference type="InterPro" id="IPR045465">
    <property type="entry name" value="Trans_reg_dom"/>
</dbReference>
<dbReference type="EMBL" id="JAFLWW010000003">
    <property type="protein sequence ID" value="MBT1155894.1"/>
    <property type="molecule type" value="Genomic_DNA"/>
</dbReference>
<dbReference type="AlphaFoldDB" id="A0A9X1A9V3"/>
<evidence type="ECO:0000313" key="2">
    <source>
        <dbReference type="EMBL" id="MBT1155894.1"/>
    </source>
</evidence>
<accession>A0A9X1A9V3</accession>
<feature type="domain" description="Transcriptional regulator-like" evidence="1">
    <location>
        <begin position="7"/>
        <end position="66"/>
    </location>
</feature>
<evidence type="ECO:0000259" key="1">
    <source>
        <dbReference type="Pfam" id="PF20109"/>
    </source>
</evidence>
<sequence length="70" mass="8134">MKPDSSEWRSSQAYDFISNVPPDALAWEFLRRNPAYQREFADMQQINPTPNAISPNELQSQWGLRFSSKS</sequence>
<gene>
    <name evidence="2" type="ORF">J1C56_09860</name>
</gene>
<evidence type="ECO:0000313" key="3">
    <source>
        <dbReference type="Proteomes" id="UP001138921"/>
    </source>
</evidence>
<dbReference type="Pfam" id="PF20109">
    <property type="entry name" value="Trans_reg_dom"/>
    <property type="match status" value="1"/>
</dbReference>
<comment type="caution">
    <text evidence="2">The sequence shown here is derived from an EMBL/GenBank/DDBJ whole genome shotgun (WGS) entry which is preliminary data.</text>
</comment>
<protein>
    <submittedName>
        <fullName evidence="2">DUF2285 domain-containing protein</fullName>
    </submittedName>
</protein>
<proteinExistence type="predicted"/>
<reference evidence="2" key="2">
    <citation type="submission" date="2021-03" db="EMBL/GenBank/DDBJ databases">
        <authorList>
            <person name="Artuso I."/>
            <person name="Turrini P."/>
            <person name="Pirolo M."/>
            <person name="Lugli G.A."/>
            <person name="Ventura M."/>
            <person name="Visca P."/>
        </authorList>
    </citation>
    <scope>NUCLEOTIDE SEQUENCE</scope>
    <source>
        <strain evidence="2">LMG 26462</strain>
    </source>
</reference>
<keyword evidence="3" id="KW-1185">Reference proteome</keyword>